<evidence type="ECO:0000313" key="5">
    <source>
        <dbReference type="Proteomes" id="UP001451303"/>
    </source>
</evidence>
<evidence type="ECO:0000313" key="4">
    <source>
        <dbReference type="EMBL" id="KAL0471524.1"/>
    </source>
</evidence>
<dbReference type="PANTHER" id="PTHR35186">
    <property type="entry name" value="ANK_REP_REGION DOMAIN-CONTAINING PROTEIN"/>
    <property type="match status" value="1"/>
</dbReference>
<accession>A0ABR3DFS3</accession>
<feature type="domain" description="DUF7580" evidence="3">
    <location>
        <begin position="366"/>
        <end position="626"/>
    </location>
</feature>
<evidence type="ECO:0000256" key="1">
    <source>
        <dbReference type="SAM" id="MobiDB-lite"/>
    </source>
</evidence>
<dbReference type="Pfam" id="PF24476">
    <property type="entry name" value="DUF7580"/>
    <property type="match status" value="1"/>
</dbReference>
<dbReference type="InterPro" id="IPR056002">
    <property type="entry name" value="DUF7580"/>
</dbReference>
<dbReference type="Proteomes" id="UP001451303">
    <property type="component" value="Unassembled WGS sequence"/>
</dbReference>
<feature type="compositionally biased region" description="Polar residues" evidence="1">
    <location>
        <begin position="500"/>
        <end position="509"/>
    </location>
</feature>
<comment type="caution">
    <text evidence="4">The sequence shown here is derived from an EMBL/GenBank/DDBJ whole genome shotgun (WGS) entry which is preliminary data.</text>
</comment>
<sequence length="637" mass="71759">MSGIEVTGLILGIIPILFKAIEQCQQSYEALDEWIHFRREFFKFSNDVRRQSLLLKQLILRTLASVTESGETSARMLENPSCEEWRDQAFTEKLRKMLSGEEEYETYYGLLQSVHGQLENVNCGLQKYSRSEPVRSVQHPRSHWIVRTRLRNGFRKLQFFFQRKALVERVQFISGQIRSLERFFGNAERLQTSRQHVAGSCIAHIFERVRRQATSLHRAITRSWTCNCRDSHTFKINIGRPSRPDYIGEDNPTSEKKPLRIALPCGDGARGDTLTPQSASKAVQWCIVDAVLATTFEPHVSVWSQLRSAKKSSTQMLLTVPTDQQSGRITINGNSSTMLWQPQPTIVLSSAESPHHHGPLTLAPNSTHIIYDLCSMLKFKRKSSQLGYLFDGANSYHALVVVPTGTSSPEIVGQAVSLGHILAGSTSEVTGSTTALAVATRFPSRSARLKIALTVAHSLLELLPSPWLPGDWDKNDIYFSISPDGSVNTDMHFLISRNGSARTSNVQSQEGRESVEESTSHTSRPHDHRKILLSLGVLILKLWFGQSLESQPSWEANFGPNGEKTEFTKFNAAATWQRMVGDDAGRLLHNITYRCVHGNFGLDTQSLEDTELIKTVYEKVVMELQHVYDEFVSLERS</sequence>
<dbReference type="PANTHER" id="PTHR35186:SF4">
    <property type="entry name" value="PRION-INHIBITION AND PROPAGATION HELO DOMAIN-CONTAINING PROTEIN"/>
    <property type="match status" value="1"/>
</dbReference>
<evidence type="ECO:0000259" key="3">
    <source>
        <dbReference type="Pfam" id="PF24476"/>
    </source>
</evidence>
<feature type="signal peptide" evidence="2">
    <location>
        <begin position="1"/>
        <end position="20"/>
    </location>
</feature>
<feature type="compositionally biased region" description="Basic and acidic residues" evidence="1">
    <location>
        <begin position="510"/>
        <end position="519"/>
    </location>
</feature>
<keyword evidence="5" id="KW-1185">Reference proteome</keyword>
<evidence type="ECO:0000256" key="2">
    <source>
        <dbReference type="SAM" id="SignalP"/>
    </source>
</evidence>
<feature type="region of interest" description="Disordered" evidence="1">
    <location>
        <begin position="500"/>
        <end position="525"/>
    </location>
</feature>
<keyword evidence="2" id="KW-0732">Signal</keyword>
<proteinExistence type="predicted"/>
<protein>
    <recommendedName>
        <fullName evidence="3">DUF7580 domain-containing protein</fullName>
    </recommendedName>
</protein>
<feature type="chain" id="PRO_5046617296" description="DUF7580 domain-containing protein" evidence="2">
    <location>
        <begin position="21"/>
        <end position="637"/>
    </location>
</feature>
<dbReference type="EMBL" id="JAVLET010000003">
    <property type="protein sequence ID" value="KAL0471524.1"/>
    <property type="molecule type" value="Genomic_DNA"/>
</dbReference>
<gene>
    <name evidence="4" type="ORF">QR685DRAFT_595917</name>
</gene>
<reference evidence="4 5" key="1">
    <citation type="submission" date="2023-09" db="EMBL/GenBank/DDBJ databases">
        <title>Multi-omics analysis of a traditional fermented food reveals byproduct-associated fungal strains for waste-to-food upcycling.</title>
        <authorList>
            <consortium name="Lawrence Berkeley National Laboratory"/>
            <person name="Rekdal V.M."/>
            <person name="Villalobos-Escobedo J.M."/>
            <person name="Rodriguez-Valeron N."/>
            <person name="Garcia M.O."/>
            <person name="Vasquez D.P."/>
            <person name="Damayanti I."/>
            <person name="Sorensen P.M."/>
            <person name="Baidoo E.E."/>
            <person name="De Carvalho A.C."/>
            <person name="Riley R."/>
            <person name="Lipzen A."/>
            <person name="He G."/>
            <person name="Yan M."/>
            <person name="Haridas S."/>
            <person name="Daum C."/>
            <person name="Yoshinaga Y."/>
            <person name="Ng V."/>
            <person name="Grigoriev I.V."/>
            <person name="Munk R."/>
            <person name="Nuraida L."/>
            <person name="Wijaya C.H."/>
            <person name="Morales P.-C."/>
            <person name="Keasling J.D."/>
        </authorList>
    </citation>
    <scope>NUCLEOTIDE SEQUENCE [LARGE SCALE GENOMIC DNA]</scope>
    <source>
        <strain evidence="4 5">FGSC 2613</strain>
    </source>
</reference>
<organism evidence="4 5">
    <name type="scientific">Neurospora intermedia</name>
    <dbReference type="NCBI Taxonomy" id="5142"/>
    <lineage>
        <taxon>Eukaryota</taxon>
        <taxon>Fungi</taxon>
        <taxon>Dikarya</taxon>
        <taxon>Ascomycota</taxon>
        <taxon>Pezizomycotina</taxon>
        <taxon>Sordariomycetes</taxon>
        <taxon>Sordariomycetidae</taxon>
        <taxon>Sordariales</taxon>
        <taxon>Sordariaceae</taxon>
        <taxon>Neurospora</taxon>
    </lineage>
</organism>
<name>A0ABR3DFS3_NEUIN</name>